<reference evidence="4 5" key="1">
    <citation type="journal article" date="2023" name="Plants (Basel)">
        <title>Bridging the Gap: Combining Genomics and Transcriptomics Approaches to Understand Stylosanthes scabra, an Orphan Legume from the Brazilian Caatinga.</title>
        <authorList>
            <person name="Ferreira-Neto J.R.C."/>
            <person name="da Silva M.D."/>
            <person name="Binneck E."/>
            <person name="de Melo N.F."/>
            <person name="da Silva R.H."/>
            <person name="de Melo A.L.T.M."/>
            <person name="Pandolfi V."/>
            <person name="Bustamante F.O."/>
            <person name="Brasileiro-Vidal A.C."/>
            <person name="Benko-Iseppon A.M."/>
        </authorList>
    </citation>
    <scope>NUCLEOTIDE SEQUENCE [LARGE SCALE GENOMIC DNA]</scope>
    <source>
        <tissue evidence="4">Leaves</tissue>
    </source>
</reference>
<accession>A0ABU6TM57</accession>
<evidence type="ECO:0000313" key="4">
    <source>
        <dbReference type="EMBL" id="MED6149874.1"/>
    </source>
</evidence>
<feature type="domain" description="Disease resistance protein winged helix" evidence="3">
    <location>
        <begin position="26"/>
        <end position="109"/>
    </location>
</feature>
<proteinExistence type="predicted"/>
<dbReference type="Gene3D" id="3.80.10.10">
    <property type="entry name" value="Ribonuclease Inhibitor"/>
    <property type="match status" value="1"/>
</dbReference>
<evidence type="ECO:0000256" key="1">
    <source>
        <dbReference type="ARBA" id="ARBA00022737"/>
    </source>
</evidence>
<dbReference type="PANTHER" id="PTHR23155:SF1193">
    <property type="entry name" value="DISEASE RESISTANCE PROTEIN RPP13-RELATED"/>
    <property type="match status" value="1"/>
</dbReference>
<dbReference type="InterPro" id="IPR032675">
    <property type="entry name" value="LRR_dom_sf"/>
</dbReference>
<protein>
    <recommendedName>
        <fullName evidence="3">Disease resistance protein winged helix domain-containing protein</fullName>
    </recommendedName>
</protein>
<evidence type="ECO:0000256" key="2">
    <source>
        <dbReference type="ARBA" id="ARBA00022821"/>
    </source>
</evidence>
<dbReference type="Pfam" id="PF23559">
    <property type="entry name" value="WHD_DRP"/>
    <property type="match status" value="1"/>
</dbReference>
<evidence type="ECO:0000259" key="3">
    <source>
        <dbReference type="Pfam" id="PF23559"/>
    </source>
</evidence>
<organism evidence="4 5">
    <name type="scientific">Stylosanthes scabra</name>
    <dbReference type="NCBI Taxonomy" id="79078"/>
    <lineage>
        <taxon>Eukaryota</taxon>
        <taxon>Viridiplantae</taxon>
        <taxon>Streptophyta</taxon>
        <taxon>Embryophyta</taxon>
        <taxon>Tracheophyta</taxon>
        <taxon>Spermatophyta</taxon>
        <taxon>Magnoliopsida</taxon>
        <taxon>eudicotyledons</taxon>
        <taxon>Gunneridae</taxon>
        <taxon>Pentapetalae</taxon>
        <taxon>rosids</taxon>
        <taxon>fabids</taxon>
        <taxon>Fabales</taxon>
        <taxon>Fabaceae</taxon>
        <taxon>Papilionoideae</taxon>
        <taxon>50 kb inversion clade</taxon>
        <taxon>dalbergioids sensu lato</taxon>
        <taxon>Dalbergieae</taxon>
        <taxon>Pterocarpus clade</taxon>
        <taxon>Stylosanthes</taxon>
    </lineage>
</organism>
<keyword evidence="2" id="KW-0611">Plant defense</keyword>
<dbReference type="Gene3D" id="1.10.10.10">
    <property type="entry name" value="Winged helix-like DNA-binding domain superfamily/Winged helix DNA-binding domain"/>
    <property type="match status" value="1"/>
</dbReference>
<comment type="caution">
    <text evidence="4">The sequence shown here is derived from an EMBL/GenBank/DDBJ whole genome shotgun (WGS) entry which is preliminary data.</text>
</comment>
<dbReference type="InterPro" id="IPR058922">
    <property type="entry name" value="WHD_DRP"/>
</dbReference>
<evidence type="ECO:0000313" key="5">
    <source>
        <dbReference type="Proteomes" id="UP001341840"/>
    </source>
</evidence>
<gene>
    <name evidence="4" type="ORF">PIB30_066818</name>
</gene>
<sequence>MMERLKLSYDDLSEQMKPCFLYLGAFPEDEEILVRDLICMWIAEEFIKKPKIQAGRRSKKEARSPIEPEDIGEQYLKELVDRNLVQVASRRSDGQGVKTVKIHDSIRELCILVSDDNPDNNNKSNKACSLFFPDNIGWYACLLTRRDQPSTCSLFLCGDVKGWPHSFPEVCQVIVLYVKRNLSGKNNEYLNKLKSIRFLKMDNGAPHWLFNLQSLQTLHVVSNMGDENKVSVDDGLKQLRHLRRRSTVIRLLEDAKGVEDKMQNVQTLSYVHADSQIGSLLNKGYFANLRTLGLLITEEGVQLMEENLRSLDRLSKLHKLKLQLVTTRISLGRIPFPSNLTKIYLNWFIGLKYEHMSVLGGIPTLEILKLELVDCSKRTLHCGSAGSFPRLKVFIMLHVYVARVILEPGTMLELERAVFYNCPGLKFNCLPERILELGSNLHFVKFNDEEERRSKRKRMMIKMMKTTMWGRMMMTTTMKKSRRIYQ</sequence>
<dbReference type="SUPFAM" id="SSF52058">
    <property type="entry name" value="L domain-like"/>
    <property type="match status" value="1"/>
</dbReference>
<dbReference type="InterPro" id="IPR036388">
    <property type="entry name" value="WH-like_DNA-bd_sf"/>
</dbReference>
<dbReference type="InterPro" id="IPR044974">
    <property type="entry name" value="Disease_R_plants"/>
</dbReference>
<dbReference type="PANTHER" id="PTHR23155">
    <property type="entry name" value="DISEASE RESISTANCE PROTEIN RP"/>
    <property type="match status" value="1"/>
</dbReference>
<keyword evidence="1" id="KW-0677">Repeat</keyword>
<name>A0ABU6TM57_9FABA</name>
<dbReference type="EMBL" id="JASCZI010091308">
    <property type="protein sequence ID" value="MED6149874.1"/>
    <property type="molecule type" value="Genomic_DNA"/>
</dbReference>
<dbReference type="Proteomes" id="UP001341840">
    <property type="component" value="Unassembled WGS sequence"/>
</dbReference>
<keyword evidence="5" id="KW-1185">Reference proteome</keyword>